<keyword evidence="2" id="KW-0472">Membrane</keyword>
<feature type="transmembrane region" description="Helical" evidence="2">
    <location>
        <begin position="63"/>
        <end position="89"/>
    </location>
</feature>
<proteinExistence type="predicted"/>
<protein>
    <submittedName>
        <fullName evidence="5">ORF117L</fullName>
    </submittedName>
    <submittedName>
        <fullName evidence="4">Protein ORF117</fullName>
    </submittedName>
</protein>
<name>A3QMT5_CYHV3</name>
<dbReference type="Proteomes" id="UP000156776">
    <property type="component" value="Segment"/>
</dbReference>
<evidence type="ECO:0000313" key="6">
    <source>
        <dbReference type="Proteomes" id="UP000106924"/>
    </source>
</evidence>
<reference evidence="5 8" key="3">
    <citation type="journal article" date="2015" name="Vet. Microbiol.">
        <title>Whole-genome sequence of a novel Chinese cyprinid herpesvirus 3 isolate reveals the existence of a distinct European genotype in East Asia.</title>
        <authorList>
            <person name="Li W."/>
            <person name="Lee X."/>
            <person name="Weng S."/>
            <person name="He J."/>
            <person name="Dong C."/>
        </authorList>
    </citation>
    <scope>NUCLEOTIDE SEQUENCE [LARGE SCALE GENOMIC DNA]</scope>
    <source>
        <strain evidence="5">KHV-GZ11</strain>
    </source>
</reference>
<dbReference type="Proteomes" id="UP000106924">
    <property type="component" value="Segment"/>
</dbReference>
<evidence type="ECO:0000256" key="1">
    <source>
        <dbReference type="SAM" id="MobiDB-lite"/>
    </source>
</evidence>
<accession>A3QMT5</accession>
<evidence type="ECO:0000313" key="8">
    <source>
        <dbReference type="Proteomes" id="UP000160099"/>
    </source>
</evidence>
<sequence length="135" mass="15269">MAWVWTLFRLTDPHRQKGTFPFSSHQFHLYLSPGFGSDHSSLNMTPTPANAADWVLENPVVTVLIVSSATFVLNLIAFVVMIMLHVTFYKKIANRLARRNFSTRHLEFKANDRHRSSMGMAAEPRSGRLDAAPVV</sequence>
<evidence type="ECO:0000313" key="5">
    <source>
        <dbReference type="EMBL" id="AIC32472.1"/>
    </source>
</evidence>
<dbReference type="Proteomes" id="UP000160099">
    <property type="component" value="Segment"/>
</dbReference>
<dbReference type="RefSeq" id="YP_001096152.1">
    <property type="nucleotide sequence ID" value="NC_009127.1"/>
</dbReference>
<dbReference type="KEGG" id="vg:11266447"/>
<keyword evidence="2" id="KW-1133">Transmembrane helix</keyword>
<evidence type="ECO:0000313" key="3">
    <source>
        <dbReference type="EMBL" id="ABC55196.1"/>
    </source>
</evidence>
<dbReference type="EMBL" id="DQ177346">
    <property type="protein sequence ID" value="ABC55196.1"/>
    <property type="molecule type" value="Genomic_DNA"/>
</dbReference>
<evidence type="ECO:0000313" key="4">
    <source>
        <dbReference type="EMBL" id="ABG42944.1"/>
    </source>
</evidence>
<reference evidence="4" key="2">
    <citation type="submission" date="2007-03" db="EMBL/GenBank/DDBJ databases">
        <title>Comparative genomics of carp herpesviruses.</title>
        <authorList>
            <person name="Davison A.J."/>
            <person name="Kurobe T."/>
            <person name="Gatherer D."/>
            <person name="Cunningham C."/>
            <person name="Waltzek T.B."/>
            <person name="Korf I."/>
            <person name="Fukuda H."/>
            <person name="Hedrick R.P."/>
        </authorList>
    </citation>
    <scope>NUCLEOTIDE SEQUENCE</scope>
    <source>
        <strain evidence="4">KHV-U</strain>
    </source>
</reference>
<dbReference type="GeneID" id="11266447"/>
<reference evidence="6 7" key="1">
    <citation type="journal article" date="2007" name="J. Virol.">
        <title>Genome sequences of three koi herpesvirus isolates representing the expanding distribution of an emerging disease threatening koi and common carp worldwide.</title>
        <authorList>
            <person name="Aoki T."/>
            <person name="Hirono I."/>
            <person name="Kurokawa K."/>
            <person name="Fukuda H."/>
            <person name="Nahary R."/>
            <person name="Eldar A."/>
            <person name="Davison A.J."/>
            <person name="Waltzek T.B."/>
            <person name="Bercovier H."/>
            <person name="Hedrick R.P."/>
        </authorList>
    </citation>
    <scope>NUCLEOTIDE SEQUENCE [LARGE SCALE GENOMIC DNA]</scope>
    <source>
        <strain evidence="3">KHV-I</strain>
        <strain evidence="4 7">KHV-U</strain>
    </source>
</reference>
<keyword evidence="7" id="KW-1185">Reference proteome</keyword>
<keyword evidence="2" id="KW-0812">Transmembrane</keyword>
<dbReference type="EMBL" id="DQ657948">
    <property type="protein sequence ID" value="ABG42944.1"/>
    <property type="molecule type" value="Genomic_DNA"/>
</dbReference>
<feature type="region of interest" description="Disordered" evidence="1">
    <location>
        <begin position="113"/>
        <end position="135"/>
    </location>
</feature>
<evidence type="ECO:0000313" key="7">
    <source>
        <dbReference type="Proteomes" id="UP000156776"/>
    </source>
</evidence>
<organism evidence="3 6">
    <name type="scientific">Cyprinid herpesvirus 3</name>
    <name type="common">CyHV-3</name>
    <dbReference type="NCBI Taxonomy" id="180230"/>
    <lineage>
        <taxon>Viruses</taxon>
        <taxon>Duplodnaviria</taxon>
        <taxon>Heunggongvirae</taxon>
        <taxon>Peploviricota</taxon>
        <taxon>Herviviricetes</taxon>
        <taxon>Herpesvirales</taxon>
        <taxon>Alloherpesviridae</taxon>
        <taxon>Cyvirus</taxon>
        <taxon>Cyvirus cyprinidallo3</taxon>
    </lineage>
</organism>
<evidence type="ECO:0000256" key="2">
    <source>
        <dbReference type="SAM" id="Phobius"/>
    </source>
</evidence>
<gene>
    <name evidence="5" type="ORF">CyHV3-GZ_ORF117L</name>
    <name evidence="4" type="ORF">CyHV3_ORF117</name>
</gene>
<dbReference type="EMBL" id="KJ627438">
    <property type="protein sequence ID" value="AIC32472.1"/>
    <property type="molecule type" value="Genomic_DNA"/>
</dbReference>